<protein>
    <submittedName>
        <fullName evidence="3">Protease</fullName>
    </submittedName>
</protein>
<reference evidence="3 4" key="1">
    <citation type="journal article" date="2016" name="Nat. Commun.">
        <title>Thousands of microbial genomes shed light on interconnected biogeochemical processes in an aquifer system.</title>
        <authorList>
            <person name="Anantharaman K."/>
            <person name="Brown C.T."/>
            <person name="Hug L.A."/>
            <person name="Sharon I."/>
            <person name="Castelle C.J."/>
            <person name="Probst A.J."/>
            <person name="Thomas B.C."/>
            <person name="Singh A."/>
            <person name="Wilkins M.J."/>
            <person name="Karaoz U."/>
            <person name="Brodie E.L."/>
            <person name="Williams K.H."/>
            <person name="Hubbard S.S."/>
            <person name="Banfield J.F."/>
        </authorList>
    </citation>
    <scope>NUCLEOTIDE SEQUENCE [LARGE SCALE GENOMIC DNA]</scope>
    <source>
        <strain evidence="4">RIFCSPHIGHO2_01_FULL_58_15</strain>
    </source>
</reference>
<sequence>MARVAIFVEKMYEELEAWYPALRLREAGNETVFLAPKAGEVYAGKHGYPVKSDLAVGDAKPEDFDAVVIPGGFAPDYLRRDPAVIAFVRALFAAGKPVAAICHGAWILASAEIVKGKRVTSFSAIRDDVVHAGGIWEDAETVRDGNLITARKPEDLPRFMVAVLEALQERS</sequence>
<dbReference type="GO" id="GO:0008233">
    <property type="term" value="F:peptidase activity"/>
    <property type="evidence" value="ECO:0007669"/>
    <property type="project" value="UniProtKB-KW"/>
</dbReference>
<dbReference type="NCBIfam" id="TIGR01382">
    <property type="entry name" value="PfpI"/>
    <property type="match status" value="1"/>
</dbReference>
<dbReference type="AlphaFoldDB" id="A0A1G2PNF0"/>
<dbReference type="SUPFAM" id="SSF52317">
    <property type="entry name" value="Class I glutamine amidotransferase-like"/>
    <property type="match status" value="1"/>
</dbReference>
<keyword evidence="3" id="KW-0378">Hydrolase</keyword>
<evidence type="ECO:0000313" key="3">
    <source>
        <dbReference type="EMBL" id="OHA49279.1"/>
    </source>
</evidence>
<dbReference type="EMBL" id="MHST01000012">
    <property type="protein sequence ID" value="OHA49279.1"/>
    <property type="molecule type" value="Genomic_DNA"/>
</dbReference>
<comment type="caution">
    <text evidence="3">The sequence shown here is derived from an EMBL/GenBank/DDBJ whole genome shotgun (WGS) entry which is preliminary data.</text>
</comment>
<gene>
    <name evidence="3" type="ORF">A2682_00945</name>
</gene>
<feature type="domain" description="DJ-1/PfpI" evidence="2">
    <location>
        <begin position="3"/>
        <end position="165"/>
    </location>
</feature>
<evidence type="ECO:0000313" key="4">
    <source>
        <dbReference type="Proteomes" id="UP000178690"/>
    </source>
</evidence>
<keyword evidence="3" id="KW-0645">Protease</keyword>
<name>A0A1G2PNF0_TERXR</name>
<dbReference type="InterPro" id="IPR029062">
    <property type="entry name" value="Class_I_gatase-like"/>
</dbReference>
<dbReference type="PROSITE" id="PS51276">
    <property type="entry name" value="PEPTIDASE_C56_PFPI"/>
    <property type="match status" value="1"/>
</dbReference>
<dbReference type="InterPro" id="IPR006286">
    <property type="entry name" value="C56_PfpI-like"/>
</dbReference>
<dbReference type="InterPro" id="IPR002818">
    <property type="entry name" value="DJ-1/PfpI"/>
</dbReference>
<dbReference type="STRING" id="1802363.A2682_00945"/>
<accession>A0A1G2PNF0</accession>
<dbReference type="Pfam" id="PF01965">
    <property type="entry name" value="DJ-1_PfpI"/>
    <property type="match status" value="1"/>
</dbReference>
<comment type="similarity">
    <text evidence="1">Belongs to the peptidase C56 family.</text>
</comment>
<evidence type="ECO:0000256" key="1">
    <source>
        <dbReference type="ARBA" id="ARBA00008542"/>
    </source>
</evidence>
<dbReference type="PANTHER" id="PTHR42733">
    <property type="entry name" value="DJ-1 PROTEIN"/>
    <property type="match status" value="1"/>
</dbReference>
<dbReference type="Proteomes" id="UP000178690">
    <property type="component" value="Unassembled WGS sequence"/>
</dbReference>
<organism evidence="3 4">
    <name type="scientific">Terrybacteria sp. (strain RIFCSPHIGHO2_01_FULL_58_15)</name>
    <dbReference type="NCBI Taxonomy" id="1802363"/>
    <lineage>
        <taxon>Bacteria</taxon>
        <taxon>Candidatus Terryibacteriota</taxon>
    </lineage>
</organism>
<evidence type="ECO:0000259" key="2">
    <source>
        <dbReference type="Pfam" id="PF01965"/>
    </source>
</evidence>
<dbReference type="CDD" id="cd03134">
    <property type="entry name" value="GATase1_PfpI_like"/>
    <property type="match status" value="1"/>
</dbReference>
<dbReference type="GO" id="GO:0006508">
    <property type="term" value="P:proteolysis"/>
    <property type="evidence" value="ECO:0007669"/>
    <property type="project" value="UniProtKB-KW"/>
</dbReference>
<dbReference type="PANTHER" id="PTHR42733:SF13">
    <property type="entry name" value="DJ-1_PFPI DOMAIN-CONTAINING PROTEIN"/>
    <property type="match status" value="1"/>
</dbReference>
<proteinExistence type="inferred from homology"/>
<dbReference type="Gene3D" id="3.40.50.880">
    <property type="match status" value="1"/>
</dbReference>